<proteinExistence type="predicted"/>
<dbReference type="Gene3D" id="3.80.10.10">
    <property type="entry name" value="Ribonuclease Inhibitor"/>
    <property type="match status" value="1"/>
</dbReference>
<dbReference type="Pfam" id="PF12799">
    <property type="entry name" value="LRR_4"/>
    <property type="match status" value="1"/>
</dbReference>
<dbReference type="Proteomes" id="UP000550707">
    <property type="component" value="Unassembled WGS sequence"/>
</dbReference>
<dbReference type="SUPFAM" id="SSF52058">
    <property type="entry name" value="L domain-like"/>
    <property type="match status" value="1"/>
</dbReference>
<dbReference type="EMBL" id="JACASF010000001">
    <property type="protein sequence ID" value="KAF6499823.1"/>
    <property type="molecule type" value="Genomic_DNA"/>
</dbReference>
<dbReference type="PANTHER" id="PTHR15454">
    <property type="entry name" value="NISCHARIN RELATED"/>
    <property type="match status" value="1"/>
</dbReference>
<evidence type="ECO:0000256" key="1">
    <source>
        <dbReference type="ARBA" id="ARBA00022614"/>
    </source>
</evidence>
<dbReference type="GO" id="GO:0005737">
    <property type="term" value="C:cytoplasm"/>
    <property type="evidence" value="ECO:0007669"/>
    <property type="project" value="TreeGrafter"/>
</dbReference>
<sequence length="104" mass="11550">MAKATTIKEALARWEEKTSQKSSEAKEIKLYAQIPPIEKMDASLSMLASCEKLSLSTNCIEKIANLNGLKNLRILSLGRNNIKNLNGLKVETEMNCGSRDDTHN</sequence>
<organism evidence="3 4">
    <name type="scientific">Molossus molossus</name>
    <name type="common">Pallas' mastiff bat</name>
    <name type="synonym">Vespertilio molossus</name>
    <dbReference type="NCBI Taxonomy" id="27622"/>
    <lineage>
        <taxon>Eukaryota</taxon>
        <taxon>Metazoa</taxon>
        <taxon>Chordata</taxon>
        <taxon>Craniata</taxon>
        <taxon>Vertebrata</taxon>
        <taxon>Euteleostomi</taxon>
        <taxon>Mammalia</taxon>
        <taxon>Eutheria</taxon>
        <taxon>Laurasiatheria</taxon>
        <taxon>Chiroptera</taxon>
        <taxon>Yangochiroptera</taxon>
        <taxon>Molossidae</taxon>
        <taxon>Molossus</taxon>
    </lineage>
</organism>
<accession>A0A7J8JSI8</accession>
<name>A0A7J8JSI8_MOLMO</name>
<protein>
    <submittedName>
        <fullName evidence="3">Dynein axonemal light chain 1</fullName>
    </submittedName>
</protein>
<keyword evidence="1" id="KW-0433">Leucine-rich repeat</keyword>
<dbReference type="GO" id="GO:0036158">
    <property type="term" value="P:outer dynein arm assembly"/>
    <property type="evidence" value="ECO:0007669"/>
    <property type="project" value="TreeGrafter"/>
</dbReference>
<dbReference type="PROSITE" id="PS51450">
    <property type="entry name" value="LRR"/>
    <property type="match status" value="2"/>
</dbReference>
<dbReference type="InterPro" id="IPR025875">
    <property type="entry name" value="Leu-rich_rpt_4"/>
</dbReference>
<keyword evidence="2" id="KW-0677">Repeat</keyword>
<keyword evidence="4" id="KW-1185">Reference proteome</keyword>
<dbReference type="AlphaFoldDB" id="A0A7J8JSI8"/>
<evidence type="ECO:0000313" key="4">
    <source>
        <dbReference type="Proteomes" id="UP000550707"/>
    </source>
</evidence>
<reference evidence="3 4" key="1">
    <citation type="journal article" date="2020" name="Nature">
        <title>Six reference-quality genomes reveal evolution of bat adaptations.</title>
        <authorList>
            <person name="Jebb D."/>
            <person name="Huang Z."/>
            <person name="Pippel M."/>
            <person name="Hughes G.M."/>
            <person name="Lavrichenko K."/>
            <person name="Devanna P."/>
            <person name="Winkler S."/>
            <person name="Jermiin L.S."/>
            <person name="Skirmuntt E.C."/>
            <person name="Katzourakis A."/>
            <person name="Burkitt-Gray L."/>
            <person name="Ray D.A."/>
            <person name="Sullivan K.A.M."/>
            <person name="Roscito J.G."/>
            <person name="Kirilenko B.M."/>
            <person name="Davalos L.M."/>
            <person name="Corthals A.P."/>
            <person name="Power M.L."/>
            <person name="Jones G."/>
            <person name="Ransome R.D."/>
            <person name="Dechmann D.K.N."/>
            <person name="Locatelli A.G."/>
            <person name="Puechmaille S.J."/>
            <person name="Fedrigo O."/>
            <person name="Jarvis E.D."/>
            <person name="Hiller M."/>
            <person name="Vernes S.C."/>
            <person name="Myers E.W."/>
            <person name="Teeling E.C."/>
        </authorList>
    </citation>
    <scope>NUCLEOTIDE SEQUENCE [LARGE SCALE GENOMIC DNA]</scope>
    <source>
        <strain evidence="3">MMolMol1</strain>
        <tissue evidence="3">Muscle</tissue>
    </source>
</reference>
<dbReference type="InterPro" id="IPR032675">
    <property type="entry name" value="LRR_dom_sf"/>
</dbReference>
<dbReference type="GO" id="GO:0043014">
    <property type="term" value="F:alpha-tubulin binding"/>
    <property type="evidence" value="ECO:0007669"/>
    <property type="project" value="TreeGrafter"/>
</dbReference>
<evidence type="ECO:0000256" key="2">
    <source>
        <dbReference type="ARBA" id="ARBA00022737"/>
    </source>
</evidence>
<gene>
    <name evidence="3" type="ORF">HJG59_004030</name>
</gene>
<comment type="caution">
    <text evidence="3">The sequence shown here is derived from an EMBL/GenBank/DDBJ whole genome shotgun (WGS) entry which is preliminary data.</text>
</comment>
<dbReference type="InterPro" id="IPR001611">
    <property type="entry name" value="Leu-rich_rpt"/>
</dbReference>
<evidence type="ECO:0000313" key="3">
    <source>
        <dbReference type="EMBL" id="KAF6499823.1"/>
    </source>
</evidence>
<dbReference type="GO" id="GO:0045504">
    <property type="term" value="F:dynein heavy chain binding"/>
    <property type="evidence" value="ECO:0007669"/>
    <property type="project" value="TreeGrafter"/>
</dbReference>
<dbReference type="PANTHER" id="PTHR15454:SF33">
    <property type="entry name" value="DYNEIN AXONEMAL LIGHT CHAIN 1"/>
    <property type="match status" value="1"/>
</dbReference>